<evidence type="ECO:0000313" key="2">
    <source>
        <dbReference type="EMBL" id="EPS27294.1"/>
    </source>
</evidence>
<evidence type="ECO:0000256" key="1">
    <source>
        <dbReference type="SAM" id="MobiDB-lite"/>
    </source>
</evidence>
<dbReference type="EMBL" id="KB644410">
    <property type="protein sequence ID" value="EPS27294.1"/>
    <property type="molecule type" value="Genomic_DNA"/>
</dbReference>
<dbReference type="AlphaFoldDB" id="S7ZAP6"/>
<gene>
    <name evidence="2" type="ORF">PDE_02237</name>
</gene>
<evidence type="ECO:0000313" key="3">
    <source>
        <dbReference type="Proteomes" id="UP000019376"/>
    </source>
</evidence>
<name>S7ZAP6_PENO1</name>
<dbReference type="HOGENOM" id="CLU_2386883_0_0_1"/>
<feature type="compositionally biased region" description="Polar residues" evidence="1">
    <location>
        <begin position="1"/>
        <end position="10"/>
    </location>
</feature>
<organism evidence="2 3">
    <name type="scientific">Penicillium oxalicum (strain 114-2 / CGMCC 5302)</name>
    <name type="common">Penicillium decumbens</name>
    <dbReference type="NCBI Taxonomy" id="933388"/>
    <lineage>
        <taxon>Eukaryota</taxon>
        <taxon>Fungi</taxon>
        <taxon>Dikarya</taxon>
        <taxon>Ascomycota</taxon>
        <taxon>Pezizomycotina</taxon>
        <taxon>Eurotiomycetes</taxon>
        <taxon>Eurotiomycetidae</taxon>
        <taxon>Eurotiales</taxon>
        <taxon>Aspergillaceae</taxon>
        <taxon>Penicillium</taxon>
    </lineage>
</organism>
<protein>
    <submittedName>
        <fullName evidence="2">Uncharacterized protein</fullName>
    </submittedName>
</protein>
<dbReference type="PhylomeDB" id="S7ZAP6"/>
<proteinExistence type="predicted"/>
<keyword evidence="3" id="KW-1185">Reference proteome</keyword>
<feature type="region of interest" description="Disordered" evidence="1">
    <location>
        <begin position="1"/>
        <end position="21"/>
    </location>
</feature>
<accession>S7ZAP6</accession>
<dbReference type="Proteomes" id="UP000019376">
    <property type="component" value="Unassembled WGS sequence"/>
</dbReference>
<reference evidence="2 3" key="1">
    <citation type="journal article" date="2013" name="PLoS ONE">
        <title>Genomic and secretomic analyses reveal unique features of the lignocellulolytic enzyme system of Penicillium decumbens.</title>
        <authorList>
            <person name="Liu G."/>
            <person name="Zhang L."/>
            <person name="Wei X."/>
            <person name="Zou G."/>
            <person name="Qin Y."/>
            <person name="Ma L."/>
            <person name="Li J."/>
            <person name="Zheng H."/>
            <person name="Wang S."/>
            <person name="Wang C."/>
            <person name="Xun L."/>
            <person name="Zhao G.-P."/>
            <person name="Zhou Z."/>
            <person name="Qu Y."/>
        </authorList>
    </citation>
    <scope>NUCLEOTIDE SEQUENCE [LARGE SCALE GENOMIC DNA]</scope>
    <source>
        <strain evidence="3">114-2 / CGMCC 5302</strain>
    </source>
</reference>
<sequence>MSMGNGTACITPQGRISPPDEVSTLRTIKNLCDKPDNLEGWEAVPFPTPIHSNLDNIYIVDIDAGTFTIPLWSELDGLLAPLALQMDLAKIHEI</sequence>
<dbReference type="OrthoDB" id="4357748at2759"/>